<protein>
    <submittedName>
        <fullName evidence="6">ABC-2 type transport system ATP-binding protein</fullName>
    </submittedName>
</protein>
<keyword evidence="7" id="KW-1185">Reference proteome</keyword>
<dbReference type="GO" id="GO:0016887">
    <property type="term" value="F:ATP hydrolysis activity"/>
    <property type="evidence" value="ECO:0007669"/>
    <property type="project" value="InterPro"/>
</dbReference>
<accession>A0A1M7AMT3</accession>
<evidence type="ECO:0000256" key="4">
    <source>
        <dbReference type="ARBA" id="ARBA00022840"/>
    </source>
</evidence>
<dbReference type="InterPro" id="IPR027417">
    <property type="entry name" value="P-loop_NTPase"/>
</dbReference>
<sequence length="305" mass="34462">MAIIQTKNLTKRYGMKNSVCNISLTANEGEIYGFLGLNGAGKTTTMRMLLKMVRPTSGEIYYSGQPISKLSSEFWNQIGYLIETPHAYPNFTVEENLILYAKQRLIPDSEIKKRMDSVLQQLLLDAYRQVKAKDLSLGNNQKIGLAKAMLHKPKILLLDEPTNGLDPEALVAVRHSLIEMAKNGATIFISSHLLDEMEKLANRIGIVANGHLLRELNLSEFERERQSNLYIKVAGSAKNLADYFTAKNLQSTLLSEEEILVPGVSIRQYSSLLKQLELQNFNLMIFRPVQESLESFFLRTIKEGH</sequence>
<evidence type="ECO:0000259" key="5">
    <source>
        <dbReference type="PROSITE" id="PS50893"/>
    </source>
</evidence>
<organism evidence="6 7">
    <name type="scientific">Anaerocolumna jejuensis DSM 15929</name>
    <dbReference type="NCBI Taxonomy" id="1121322"/>
    <lineage>
        <taxon>Bacteria</taxon>
        <taxon>Bacillati</taxon>
        <taxon>Bacillota</taxon>
        <taxon>Clostridia</taxon>
        <taxon>Lachnospirales</taxon>
        <taxon>Lachnospiraceae</taxon>
        <taxon>Anaerocolumna</taxon>
    </lineage>
</organism>
<dbReference type="AlphaFoldDB" id="A0A1M7AMT3"/>
<evidence type="ECO:0000256" key="3">
    <source>
        <dbReference type="ARBA" id="ARBA00022741"/>
    </source>
</evidence>
<dbReference type="InterPro" id="IPR003593">
    <property type="entry name" value="AAA+_ATPase"/>
</dbReference>
<dbReference type="PANTHER" id="PTHR43335">
    <property type="entry name" value="ABC TRANSPORTER, ATP-BINDING PROTEIN"/>
    <property type="match status" value="1"/>
</dbReference>
<dbReference type="SUPFAM" id="SSF52540">
    <property type="entry name" value="P-loop containing nucleoside triphosphate hydrolases"/>
    <property type="match status" value="1"/>
</dbReference>
<dbReference type="OrthoDB" id="9804819at2"/>
<evidence type="ECO:0000256" key="1">
    <source>
        <dbReference type="ARBA" id="ARBA00005417"/>
    </source>
</evidence>
<dbReference type="Gene3D" id="3.40.50.300">
    <property type="entry name" value="P-loop containing nucleotide triphosphate hydrolases"/>
    <property type="match status" value="1"/>
</dbReference>
<dbReference type="EMBL" id="FRAC01000033">
    <property type="protein sequence ID" value="SHL43985.1"/>
    <property type="molecule type" value="Genomic_DNA"/>
</dbReference>
<dbReference type="InterPro" id="IPR003439">
    <property type="entry name" value="ABC_transporter-like_ATP-bd"/>
</dbReference>
<dbReference type="PANTHER" id="PTHR43335:SF4">
    <property type="entry name" value="ABC TRANSPORTER, ATP-BINDING PROTEIN"/>
    <property type="match status" value="1"/>
</dbReference>
<dbReference type="RefSeq" id="WP_073279826.1">
    <property type="nucleotide sequence ID" value="NZ_FRAC01000033.1"/>
</dbReference>
<name>A0A1M7AMT3_9FIRM</name>
<feature type="domain" description="ABC transporter" evidence="5">
    <location>
        <begin position="4"/>
        <end position="234"/>
    </location>
</feature>
<keyword evidence="4 6" id="KW-0067">ATP-binding</keyword>
<dbReference type="PROSITE" id="PS50893">
    <property type="entry name" value="ABC_TRANSPORTER_2"/>
    <property type="match status" value="1"/>
</dbReference>
<dbReference type="SMART" id="SM00382">
    <property type="entry name" value="AAA"/>
    <property type="match status" value="1"/>
</dbReference>
<dbReference type="STRING" id="1121322.SAMN02745136_04902"/>
<keyword evidence="2" id="KW-0813">Transport</keyword>
<evidence type="ECO:0000256" key="2">
    <source>
        <dbReference type="ARBA" id="ARBA00022448"/>
    </source>
</evidence>
<dbReference type="Pfam" id="PF00005">
    <property type="entry name" value="ABC_tran"/>
    <property type="match status" value="1"/>
</dbReference>
<gene>
    <name evidence="6" type="ORF">SAMN02745136_04902</name>
</gene>
<dbReference type="GO" id="GO:0005524">
    <property type="term" value="F:ATP binding"/>
    <property type="evidence" value="ECO:0007669"/>
    <property type="project" value="UniProtKB-KW"/>
</dbReference>
<keyword evidence="3" id="KW-0547">Nucleotide-binding</keyword>
<reference evidence="6 7" key="1">
    <citation type="submission" date="2016-11" db="EMBL/GenBank/DDBJ databases">
        <authorList>
            <person name="Jaros S."/>
            <person name="Januszkiewicz K."/>
            <person name="Wedrychowicz H."/>
        </authorList>
    </citation>
    <scope>NUCLEOTIDE SEQUENCE [LARGE SCALE GENOMIC DNA]</scope>
    <source>
        <strain evidence="6 7">DSM 15929</strain>
    </source>
</reference>
<evidence type="ECO:0000313" key="6">
    <source>
        <dbReference type="EMBL" id="SHL43985.1"/>
    </source>
</evidence>
<proteinExistence type="inferred from homology"/>
<comment type="similarity">
    <text evidence="1">Belongs to the ABC transporter superfamily.</text>
</comment>
<dbReference type="Proteomes" id="UP000184386">
    <property type="component" value="Unassembled WGS sequence"/>
</dbReference>
<evidence type="ECO:0000313" key="7">
    <source>
        <dbReference type="Proteomes" id="UP000184386"/>
    </source>
</evidence>